<organism evidence="1 2">
    <name type="scientific">Geobacillus kaustophilus (strain HTA426)</name>
    <dbReference type="NCBI Taxonomy" id="235909"/>
    <lineage>
        <taxon>Bacteria</taxon>
        <taxon>Bacillati</taxon>
        <taxon>Bacillota</taxon>
        <taxon>Bacilli</taxon>
        <taxon>Bacillales</taxon>
        <taxon>Anoxybacillaceae</taxon>
        <taxon>Geobacillus</taxon>
        <taxon>Geobacillus thermoleovorans group</taxon>
    </lineage>
</organism>
<evidence type="ECO:0000313" key="2">
    <source>
        <dbReference type="Proteomes" id="UP000001172"/>
    </source>
</evidence>
<name>Q5QL28_GEOKA</name>
<keyword evidence="1" id="KW-0614">Plasmid</keyword>
<keyword evidence="2" id="KW-1185">Reference proteome</keyword>
<proteinExistence type="predicted"/>
<sequence length="151" mass="16847">MTDALWQLDVLRFAFNDAGALRAHQLPVAGHKNICRYELVHHRFHLHRINRLLGIADQNPRRPRLSVKRQFQRLHCSFPLSSCIDNMAGQRRAHVPQAAARQAGDGGGGIIKRLDTCVALHSEGLRADDVLSVAVLSGVEVQNKSAARHHF</sequence>
<accession>Q5QL28</accession>
<dbReference type="Proteomes" id="UP000001172">
    <property type="component" value="Plasmid pHTA426"/>
</dbReference>
<dbReference type="KEGG" id="gka:GKP39"/>
<gene>
    <name evidence="1" type="ordered locus">GKP39</name>
</gene>
<geneLocation type="plasmid" evidence="1 2">
    <name>pHTA426</name>
</geneLocation>
<dbReference type="HOGENOM" id="CLU_1728762_0_0_9"/>
<dbReference type="AlphaFoldDB" id="Q5QL28"/>
<dbReference type="EMBL" id="AP006520">
    <property type="protein sequence ID" value="BAD74282.1"/>
    <property type="molecule type" value="Genomic_DNA"/>
</dbReference>
<evidence type="ECO:0000313" key="1">
    <source>
        <dbReference type="EMBL" id="BAD74282.1"/>
    </source>
</evidence>
<protein>
    <submittedName>
        <fullName evidence="1">Uncharacterized protein</fullName>
    </submittedName>
</protein>
<reference evidence="1 2" key="1">
    <citation type="journal article" date="2004" name="Nucleic Acids Res.">
        <title>Thermoadaptation trait revealed by the genome sequence of thermophilic Geobacillus kaustophilus.</title>
        <authorList>
            <person name="Takami H."/>
            <person name="Takaki Y."/>
            <person name="Chee G.J."/>
            <person name="Nishi S."/>
            <person name="Shimamura S."/>
            <person name="Suzuki H."/>
            <person name="Matsui S."/>
            <person name="Uchiyama I."/>
        </authorList>
    </citation>
    <scope>NUCLEOTIDE SEQUENCE [LARGE SCALE GENOMIC DNA]</scope>
    <source>
        <strain evidence="1 2">HTA426</strain>
        <plasmid evidence="2">Plasmid pHTA426</plasmid>
    </source>
</reference>